<feature type="domain" description="Signal transduction histidine kinase osmosensitive K+ channel sensor N-terminal" evidence="4">
    <location>
        <begin position="28"/>
        <end position="235"/>
    </location>
</feature>
<dbReference type="KEGG" id="epl:P4G45_13180"/>
<gene>
    <name evidence="5" type="ORF">P4G45_13180</name>
    <name evidence="6" type="ORF">P8936_13590</name>
</gene>
<dbReference type="FunFam" id="3.40.50.300:FF:000483">
    <property type="entry name" value="Sensor histidine kinase KdpD"/>
    <property type="match status" value="1"/>
</dbReference>
<sequence>MPSREPLDRSTKSPEEWLEKVAPEKKGGIFKLFLGYAPGVGKTYNMLSEAIRRKQRGEDIVVGVVEAHGRPRTAELVNQLEQIPRKKIEYRGVVFEEMDLDGILARHPQIVLIDELAHTNIEGSKHRKRYEDVLAVLAANIDVLATMNVQHIESVAPTVQSITGIQIRETVPDWLVQRADEIVMADLTPEALQTRMRRGDIYGVDRAEKALANFFRRGNLIALRELALQHVTKAVDRTLTAYMDAKRIQEQWAVRERVAVCISSSSASQILITRGARIAEGVGGELFVLHIDTGDGDEEQSTLATNIQFARNLGAQVVTIKGTSVAHAAAEFVREKRITHIIFGRTAVSGFRKYLYYWAIQHFLSEAPNVDVHIVTQHRERE</sequence>
<keyword evidence="1" id="KW-0808">Transferase</keyword>
<reference evidence="6" key="1">
    <citation type="submission" date="2023-03" db="EMBL/GenBank/DDBJ databases">
        <title>Edaphobacter sp.</title>
        <authorList>
            <person name="Huber K.J."/>
            <person name="Papendorf J."/>
            <person name="Pilke C."/>
            <person name="Bunk B."/>
            <person name="Sproeer C."/>
            <person name="Pester M."/>
        </authorList>
    </citation>
    <scope>NUCLEOTIDE SEQUENCE</scope>
    <source>
        <strain evidence="5">DSM 109919</strain>
        <strain evidence="6">DSM 109920</strain>
    </source>
</reference>
<keyword evidence="2 6" id="KW-0418">Kinase</keyword>
<accession>A0AAU7D6H9</accession>
<dbReference type="GO" id="GO:0005886">
    <property type="term" value="C:plasma membrane"/>
    <property type="evidence" value="ECO:0007669"/>
    <property type="project" value="TreeGrafter"/>
</dbReference>
<organism evidence="6">
    <name type="scientific">Edaphobacter paludis</name>
    <dbReference type="NCBI Taxonomy" id="3035702"/>
    <lineage>
        <taxon>Bacteria</taxon>
        <taxon>Pseudomonadati</taxon>
        <taxon>Acidobacteriota</taxon>
        <taxon>Terriglobia</taxon>
        <taxon>Terriglobales</taxon>
        <taxon>Acidobacteriaceae</taxon>
        <taxon>Edaphobacter</taxon>
    </lineage>
</organism>
<evidence type="ECO:0000256" key="3">
    <source>
        <dbReference type="ARBA" id="ARBA00023012"/>
    </source>
</evidence>
<dbReference type="InterPro" id="IPR052023">
    <property type="entry name" value="Histidine_kinase_KdpD"/>
</dbReference>
<evidence type="ECO:0000313" key="5">
    <source>
        <dbReference type="EMBL" id="XBH09432.1"/>
    </source>
</evidence>
<name>A0AAU7D6H9_9BACT</name>
<dbReference type="GO" id="GO:0000155">
    <property type="term" value="F:phosphorelay sensor kinase activity"/>
    <property type="evidence" value="ECO:0007669"/>
    <property type="project" value="InterPro"/>
</dbReference>
<dbReference type="InterPro" id="IPR014729">
    <property type="entry name" value="Rossmann-like_a/b/a_fold"/>
</dbReference>
<dbReference type="Pfam" id="PF02702">
    <property type="entry name" value="KdpD"/>
    <property type="match status" value="1"/>
</dbReference>
<evidence type="ECO:0000313" key="6">
    <source>
        <dbReference type="EMBL" id="XBH12718.1"/>
    </source>
</evidence>
<dbReference type="Gene3D" id="3.40.50.620">
    <property type="entry name" value="HUPs"/>
    <property type="match status" value="1"/>
</dbReference>
<dbReference type="InterPro" id="IPR003852">
    <property type="entry name" value="Sig_transdc_His_kinase_KdpD_N"/>
</dbReference>
<dbReference type="InterPro" id="IPR027417">
    <property type="entry name" value="P-loop_NTPase"/>
</dbReference>
<evidence type="ECO:0000256" key="2">
    <source>
        <dbReference type="ARBA" id="ARBA00022777"/>
    </source>
</evidence>
<dbReference type="EMBL" id="CP121194">
    <property type="protein sequence ID" value="XBH09432.1"/>
    <property type="molecule type" value="Genomic_DNA"/>
</dbReference>
<dbReference type="PANTHER" id="PTHR45569:SF1">
    <property type="entry name" value="SENSOR PROTEIN KDPD"/>
    <property type="match status" value="1"/>
</dbReference>
<keyword evidence="3" id="KW-0902">Two-component regulatory system</keyword>
<evidence type="ECO:0000256" key="1">
    <source>
        <dbReference type="ARBA" id="ARBA00022679"/>
    </source>
</evidence>
<dbReference type="Gene3D" id="3.40.50.300">
    <property type="entry name" value="P-loop containing nucleotide triphosphate hydrolases"/>
    <property type="match status" value="1"/>
</dbReference>
<dbReference type="RefSeq" id="WP_348266943.1">
    <property type="nucleotide sequence ID" value="NZ_CP121194.1"/>
</dbReference>
<dbReference type="PANTHER" id="PTHR45569">
    <property type="entry name" value="SENSOR PROTEIN KDPD"/>
    <property type="match status" value="1"/>
</dbReference>
<evidence type="ECO:0000259" key="4">
    <source>
        <dbReference type="Pfam" id="PF02702"/>
    </source>
</evidence>
<dbReference type="EMBL" id="CP121195">
    <property type="protein sequence ID" value="XBH12718.1"/>
    <property type="molecule type" value="Genomic_DNA"/>
</dbReference>
<proteinExistence type="predicted"/>
<dbReference type="AlphaFoldDB" id="A0AAU7D6H9"/>
<accession>A0AAU7CWE2</accession>
<dbReference type="GO" id="GO:0005737">
    <property type="term" value="C:cytoplasm"/>
    <property type="evidence" value="ECO:0007669"/>
    <property type="project" value="UniProtKB-ARBA"/>
</dbReference>
<protein>
    <submittedName>
        <fullName evidence="6">Histidine kinase</fullName>
    </submittedName>
</protein>
<dbReference type="SUPFAM" id="SSF52402">
    <property type="entry name" value="Adenine nucleotide alpha hydrolases-like"/>
    <property type="match status" value="1"/>
</dbReference>